<feature type="transmembrane region" description="Helical" evidence="3">
    <location>
        <begin position="185"/>
        <end position="202"/>
    </location>
</feature>
<gene>
    <name evidence="4" type="ORF">ACFQ27_13830</name>
</gene>
<evidence type="ECO:0000313" key="4">
    <source>
        <dbReference type="EMBL" id="MFD1191664.1"/>
    </source>
</evidence>
<dbReference type="EMBL" id="JBHTLQ010000032">
    <property type="protein sequence ID" value="MFD1191664.1"/>
    <property type="molecule type" value="Genomic_DNA"/>
</dbReference>
<name>A0ABW3T3C2_9CAUL</name>
<dbReference type="Proteomes" id="UP001597216">
    <property type="component" value="Unassembled WGS sequence"/>
</dbReference>
<evidence type="ECO:0000256" key="2">
    <source>
        <dbReference type="SAM" id="MobiDB-lite"/>
    </source>
</evidence>
<protein>
    <submittedName>
        <fullName evidence="4">MFS transporter</fullName>
    </submittedName>
</protein>
<feature type="transmembrane region" description="Helical" evidence="3">
    <location>
        <begin position="16"/>
        <end position="37"/>
    </location>
</feature>
<keyword evidence="3" id="KW-0472">Membrane</keyword>
<evidence type="ECO:0000256" key="1">
    <source>
        <dbReference type="ARBA" id="ARBA00009617"/>
    </source>
</evidence>
<comment type="caution">
    <text evidence="4">The sequence shown here is derived from an EMBL/GenBank/DDBJ whole genome shotgun (WGS) entry which is preliminary data.</text>
</comment>
<feature type="transmembrane region" description="Helical" evidence="3">
    <location>
        <begin position="149"/>
        <end position="170"/>
    </location>
</feature>
<dbReference type="Gene3D" id="1.20.1250.20">
    <property type="entry name" value="MFS general substrate transporter like domains"/>
    <property type="match status" value="2"/>
</dbReference>
<dbReference type="Pfam" id="PF13347">
    <property type="entry name" value="MFS_2"/>
    <property type="match status" value="1"/>
</dbReference>
<evidence type="ECO:0000313" key="5">
    <source>
        <dbReference type="Proteomes" id="UP001597216"/>
    </source>
</evidence>
<dbReference type="InterPro" id="IPR036259">
    <property type="entry name" value="MFS_trans_sf"/>
</dbReference>
<accession>A0ABW3T3C2</accession>
<dbReference type="PANTHER" id="PTHR11328:SF24">
    <property type="entry name" value="MAJOR FACILITATOR SUPERFAMILY (MFS) PROFILE DOMAIN-CONTAINING PROTEIN"/>
    <property type="match status" value="1"/>
</dbReference>
<evidence type="ECO:0000256" key="3">
    <source>
        <dbReference type="SAM" id="Phobius"/>
    </source>
</evidence>
<keyword evidence="3" id="KW-0812">Transmembrane</keyword>
<feature type="transmembrane region" description="Helical" evidence="3">
    <location>
        <begin position="43"/>
        <end position="63"/>
    </location>
</feature>
<feature type="transmembrane region" description="Helical" evidence="3">
    <location>
        <begin position="234"/>
        <end position="255"/>
    </location>
</feature>
<sequence>MSEAVSAQSRLKFSTILAFSLANLPLGALAVAVSVYLPPFFASHLGVSLAAVGGAWAVVRLLDIGVDPALGLVMDRTRTRFGRYRPWMAIGAPILMISVWALFEAKGQVSELYLIGWLLIYYLGNSILALGHSAWGATLSTEYHERSRVFGVVAMLGVTGAVVVLLFPILADKFGRSEAQAVRDMGWFIFWLTPVTALIALSRTPEHVNPDHDGVEFKARDYLSLLVKPDLLRLFLAQMCLTLGPGWMSALYVFFFTDSRGFTPGVASVLLLVYVIAGVAGAPLTARIAQRFGKHRTLMVTTTAYSLGLCLLMAAPKGSVPAVLPLMFWCGFMAAGFDLMIRAMLADVADEVRLEQGKEQLSLIYALNTLAAKIASAFSIGLTFPLLGYLGYIAKEGAHNTPEAIRSLELAYILGPIFFVMLGGVCVMGWKLDAARHAEIRKALDARDGRVRAAYEEAPILDTLGEPSPVAFVSQPPAKPAQSDAGSQ</sequence>
<feature type="transmembrane region" description="Helical" evidence="3">
    <location>
        <begin position="115"/>
        <end position="137"/>
    </location>
</feature>
<keyword evidence="3" id="KW-1133">Transmembrane helix</keyword>
<dbReference type="InterPro" id="IPR039672">
    <property type="entry name" value="MFS_2"/>
</dbReference>
<feature type="transmembrane region" description="Helical" evidence="3">
    <location>
        <begin position="267"/>
        <end position="286"/>
    </location>
</feature>
<feature type="transmembrane region" description="Helical" evidence="3">
    <location>
        <begin position="298"/>
        <end position="316"/>
    </location>
</feature>
<feature type="transmembrane region" description="Helical" evidence="3">
    <location>
        <begin position="362"/>
        <end position="390"/>
    </location>
</feature>
<keyword evidence="5" id="KW-1185">Reference proteome</keyword>
<dbReference type="RefSeq" id="WP_374343654.1">
    <property type="nucleotide sequence ID" value="NZ_JBHTLQ010000032.1"/>
</dbReference>
<dbReference type="PANTHER" id="PTHR11328">
    <property type="entry name" value="MAJOR FACILITATOR SUPERFAMILY DOMAIN-CONTAINING PROTEIN"/>
    <property type="match status" value="1"/>
</dbReference>
<proteinExistence type="inferred from homology"/>
<comment type="similarity">
    <text evidence="1">Belongs to the sodium:galactoside symporter (TC 2.A.2) family.</text>
</comment>
<feature type="transmembrane region" description="Helical" evidence="3">
    <location>
        <begin position="410"/>
        <end position="432"/>
    </location>
</feature>
<feature type="transmembrane region" description="Helical" evidence="3">
    <location>
        <begin position="84"/>
        <end position="103"/>
    </location>
</feature>
<organism evidence="4 5">
    <name type="scientific">Phenylobacterium conjunctum</name>
    <dbReference type="NCBI Taxonomy" id="1298959"/>
    <lineage>
        <taxon>Bacteria</taxon>
        <taxon>Pseudomonadati</taxon>
        <taxon>Pseudomonadota</taxon>
        <taxon>Alphaproteobacteria</taxon>
        <taxon>Caulobacterales</taxon>
        <taxon>Caulobacteraceae</taxon>
        <taxon>Phenylobacterium</taxon>
    </lineage>
</organism>
<feature type="region of interest" description="Disordered" evidence="2">
    <location>
        <begin position="466"/>
        <end position="488"/>
    </location>
</feature>
<reference evidence="5" key="1">
    <citation type="journal article" date="2019" name="Int. J. Syst. Evol. Microbiol.">
        <title>The Global Catalogue of Microorganisms (GCM) 10K type strain sequencing project: providing services to taxonomists for standard genome sequencing and annotation.</title>
        <authorList>
            <consortium name="The Broad Institute Genomics Platform"/>
            <consortium name="The Broad Institute Genome Sequencing Center for Infectious Disease"/>
            <person name="Wu L."/>
            <person name="Ma J."/>
        </authorList>
    </citation>
    <scope>NUCLEOTIDE SEQUENCE [LARGE SCALE GENOMIC DNA]</scope>
    <source>
        <strain evidence="5">CCUG 55074</strain>
    </source>
</reference>
<dbReference type="SUPFAM" id="SSF103473">
    <property type="entry name" value="MFS general substrate transporter"/>
    <property type="match status" value="1"/>
</dbReference>
<feature type="transmembrane region" description="Helical" evidence="3">
    <location>
        <begin position="322"/>
        <end position="341"/>
    </location>
</feature>